<comment type="caution">
    <text evidence="2">The sequence shown here is derived from an EMBL/GenBank/DDBJ whole genome shotgun (WGS) entry which is preliminary data.</text>
</comment>
<dbReference type="AlphaFoldDB" id="A0A853BSX5"/>
<feature type="domain" description="AB hydrolase-1" evidence="1">
    <location>
        <begin position="24"/>
        <end position="130"/>
    </location>
</feature>
<dbReference type="InterPro" id="IPR000073">
    <property type="entry name" value="AB_hydrolase_1"/>
</dbReference>
<dbReference type="PANTHER" id="PTHR43194">
    <property type="entry name" value="HYDROLASE ALPHA/BETA FOLD FAMILY"/>
    <property type="match status" value="1"/>
</dbReference>
<gene>
    <name evidence="2" type="ORF">HNR12_004102</name>
</gene>
<reference evidence="2 3" key="1">
    <citation type="submission" date="2020-07" db="EMBL/GenBank/DDBJ databases">
        <title>Sequencing the genomes of 1000 actinobacteria strains.</title>
        <authorList>
            <person name="Klenk H.-P."/>
        </authorList>
    </citation>
    <scope>NUCLEOTIDE SEQUENCE [LARGE SCALE GENOMIC DNA]</scope>
    <source>
        <strain evidence="2 3">DSM 45927</strain>
    </source>
</reference>
<dbReference type="Pfam" id="PF00561">
    <property type="entry name" value="Abhydrolase_1"/>
    <property type="match status" value="1"/>
</dbReference>
<accession>A0A853BSX5</accession>
<dbReference type="RefSeq" id="WP_217781460.1">
    <property type="nucleotide sequence ID" value="NZ_JACCFO010000001.1"/>
</dbReference>
<keyword evidence="3" id="KW-1185">Reference proteome</keyword>
<name>A0A853BSX5_9ACTN</name>
<proteinExistence type="predicted"/>
<dbReference type="SUPFAM" id="SSF53474">
    <property type="entry name" value="alpha/beta-Hydrolases"/>
    <property type="match status" value="1"/>
</dbReference>
<dbReference type="GO" id="GO:0003824">
    <property type="term" value="F:catalytic activity"/>
    <property type="evidence" value="ECO:0007669"/>
    <property type="project" value="UniProtKB-ARBA"/>
</dbReference>
<organism evidence="2 3">
    <name type="scientific">Streptomonospora nanhaiensis</name>
    <dbReference type="NCBI Taxonomy" id="1323731"/>
    <lineage>
        <taxon>Bacteria</taxon>
        <taxon>Bacillati</taxon>
        <taxon>Actinomycetota</taxon>
        <taxon>Actinomycetes</taxon>
        <taxon>Streptosporangiales</taxon>
        <taxon>Nocardiopsidaceae</taxon>
        <taxon>Streptomonospora</taxon>
    </lineage>
</organism>
<dbReference type="InterPro" id="IPR050228">
    <property type="entry name" value="Carboxylesterase_BioH"/>
</dbReference>
<dbReference type="EMBL" id="JACCFO010000001">
    <property type="protein sequence ID" value="NYI97825.1"/>
    <property type="molecule type" value="Genomic_DNA"/>
</dbReference>
<evidence type="ECO:0000259" key="1">
    <source>
        <dbReference type="Pfam" id="PF00561"/>
    </source>
</evidence>
<dbReference type="Proteomes" id="UP000575985">
    <property type="component" value="Unassembled WGS sequence"/>
</dbReference>
<evidence type="ECO:0000313" key="2">
    <source>
        <dbReference type="EMBL" id="NYI97825.1"/>
    </source>
</evidence>
<dbReference type="Gene3D" id="3.40.50.1820">
    <property type="entry name" value="alpha/beta hydrolase"/>
    <property type="match status" value="1"/>
</dbReference>
<dbReference type="PANTHER" id="PTHR43194:SF2">
    <property type="entry name" value="PEROXISOMAL MEMBRANE PROTEIN LPX1"/>
    <property type="match status" value="1"/>
</dbReference>
<dbReference type="InterPro" id="IPR029058">
    <property type="entry name" value="AB_hydrolase_fold"/>
</dbReference>
<evidence type="ECO:0000313" key="3">
    <source>
        <dbReference type="Proteomes" id="UP000575985"/>
    </source>
</evidence>
<protein>
    <submittedName>
        <fullName evidence="2">Pimeloyl-ACP methyl ester carboxylesterase</fullName>
    </submittedName>
</protein>
<sequence length="274" mass="29517">MTSCVVQRPGGVCIAVTDLGGDGPVVVLLHGLAGSSRELLRTARALQDHRVLLVDQRGHGASTRLPDDLSRGAFVGDVVAAIEELAPGSRATLVGQSMGAHTAFLAAAARPDLVEGLVMLEGHVSGSDDPREAAGLGAYFASWPVPFRDEAAAREFLGDDAIVDAWVADLQSTDDGLVPRFDAAVMQRTIEAVHEPRWDEWEALQVPTLAIFAKHGMFSDADKDELIRRRPETVRVDLSGGSHDAHLDAFDEWIDVLRGWLSRDQASDSRTIVR</sequence>